<reference evidence="2" key="1">
    <citation type="journal article" date="2014" name="Int. J. Syst. Evol. Microbiol.">
        <title>Complete genome sequence of Corynebacterium casei LMG S-19264T (=DSM 44701T), isolated from a smear-ripened cheese.</title>
        <authorList>
            <consortium name="US DOE Joint Genome Institute (JGI-PGF)"/>
            <person name="Walter F."/>
            <person name="Albersmeier A."/>
            <person name="Kalinowski J."/>
            <person name="Ruckert C."/>
        </authorList>
    </citation>
    <scope>NUCLEOTIDE SEQUENCE</scope>
    <source>
        <strain evidence="2">JCM 4391</strain>
    </source>
</reference>
<evidence type="ECO:0000313" key="2">
    <source>
        <dbReference type="EMBL" id="GGU50381.1"/>
    </source>
</evidence>
<dbReference type="CDD" id="cd00093">
    <property type="entry name" value="HTH_XRE"/>
    <property type="match status" value="1"/>
</dbReference>
<proteinExistence type="predicted"/>
<name>A0A918M5M0_9ACTN</name>
<dbReference type="GO" id="GO:0003677">
    <property type="term" value="F:DNA binding"/>
    <property type="evidence" value="ECO:0007669"/>
    <property type="project" value="InterPro"/>
</dbReference>
<dbReference type="RefSeq" id="WP_229891400.1">
    <property type="nucleotide sequence ID" value="NZ_BMTP01000011.1"/>
</dbReference>
<feature type="domain" description="HTH cro/C1-type" evidence="1">
    <location>
        <begin position="24"/>
        <end position="71"/>
    </location>
</feature>
<sequence>MDTPPEDLAALVKHIKETYDVSDSEIARRIDVHVSTVNKWVNHKRAGGRGPHPDKLRRLAEAFPKFTVEQVFAAAGRKVPGPLGPDAETRLLALFAELTSEQQETFEIQMRAVAEHNHQS</sequence>
<dbReference type="Gene3D" id="1.10.260.40">
    <property type="entry name" value="lambda repressor-like DNA-binding domains"/>
    <property type="match status" value="1"/>
</dbReference>
<keyword evidence="3" id="KW-1185">Reference proteome</keyword>
<protein>
    <recommendedName>
        <fullName evidence="1">HTH cro/C1-type domain-containing protein</fullName>
    </recommendedName>
</protein>
<dbReference type="EMBL" id="BMTP01000011">
    <property type="protein sequence ID" value="GGU50381.1"/>
    <property type="molecule type" value="Genomic_DNA"/>
</dbReference>
<evidence type="ECO:0000313" key="3">
    <source>
        <dbReference type="Proteomes" id="UP000636661"/>
    </source>
</evidence>
<gene>
    <name evidence="2" type="ORF">GCM10010274_43870</name>
</gene>
<evidence type="ECO:0000259" key="1">
    <source>
        <dbReference type="PROSITE" id="PS50943"/>
    </source>
</evidence>
<dbReference type="Proteomes" id="UP000636661">
    <property type="component" value="Unassembled WGS sequence"/>
</dbReference>
<comment type="caution">
    <text evidence="2">The sequence shown here is derived from an EMBL/GenBank/DDBJ whole genome shotgun (WGS) entry which is preliminary data.</text>
</comment>
<organism evidence="2 3">
    <name type="scientific">Streptomyces lavendofoliae</name>
    <dbReference type="NCBI Taxonomy" id="67314"/>
    <lineage>
        <taxon>Bacteria</taxon>
        <taxon>Bacillati</taxon>
        <taxon>Actinomycetota</taxon>
        <taxon>Actinomycetes</taxon>
        <taxon>Kitasatosporales</taxon>
        <taxon>Streptomycetaceae</taxon>
        <taxon>Streptomyces</taxon>
    </lineage>
</organism>
<dbReference type="PROSITE" id="PS50943">
    <property type="entry name" value="HTH_CROC1"/>
    <property type="match status" value="1"/>
</dbReference>
<reference evidence="2" key="2">
    <citation type="submission" date="2020-09" db="EMBL/GenBank/DDBJ databases">
        <authorList>
            <person name="Sun Q."/>
            <person name="Ohkuma M."/>
        </authorList>
    </citation>
    <scope>NUCLEOTIDE SEQUENCE</scope>
    <source>
        <strain evidence="2">JCM 4391</strain>
    </source>
</reference>
<accession>A0A918M5M0</accession>
<dbReference type="InterPro" id="IPR001387">
    <property type="entry name" value="Cro/C1-type_HTH"/>
</dbReference>
<dbReference type="InterPro" id="IPR010982">
    <property type="entry name" value="Lambda_DNA-bd_dom_sf"/>
</dbReference>
<dbReference type="AlphaFoldDB" id="A0A918M5M0"/>